<dbReference type="SUPFAM" id="SSF52540">
    <property type="entry name" value="P-loop containing nucleoside triphosphate hydrolases"/>
    <property type="match status" value="1"/>
</dbReference>
<evidence type="ECO:0000256" key="9">
    <source>
        <dbReference type="ARBA" id="ARBA00049360"/>
    </source>
</evidence>
<evidence type="ECO:0000256" key="5">
    <source>
        <dbReference type="ARBA" id="ARBA00022801"/>
    </source>
</evidence>
<proteinExistence type="inferred from homology"/>
<dbReference type="InterPro" id="IPR003593">
    <property type="entry name" value="AAA+_ATPase"/>
</dbReference>
<dbReference type="InterPro" id="IPR050764">
    <property type="entry name" value="CbbQ/NirQ/NorQ/GpvN"/>
</dbReference>
<dbReference type="InterPro" id="IPR011704">
    <property type="entry name" value="ATPase_dyneun-rel_AAA"/>
</dbReference>
<protein>
    <submittedName>
        <fullName evidence="11">Aerobic cobaltochelatase subunit CobS</fullName>
        <ecNumber evidence="11">6.6.1.2</ecNumber>
    </submittedName>
</protein>
<evidence type="ECO:0000313" key="12">
    <source>
        <dbReference type="Proteomes" id="UP000502041"/>
    </source>
</evidence>
<dbReference type="SMART" id="SM00382">
    <property type="entry name" value="AAA"/>
    <property type="match status" value="1"/>
</dbReference>
<evidence type="ECO:0000256" key="3">
    <source>
        <dbReference type="ARBA" id="ARBA00022490"/>
    </source>
</evidence>
<keyword evidence="4" id="KW-0547">Nucleotide-binding</keyword>
<dbReference type="KEGG" id="pvac:HC248_01916"/>
<evidence type="ECO:0000256" key="8">
    <source>
        <dbReference type="ARBA" id="ARBA00035108"/>
    </source>
</evidence>
<comment type="subcellular location">
    <subcellularLocation>
        <location evidence="1">Cytoplasm</location>
    </subcellularLocation>
    <subcellularLocation>
        <location evidence="8">Gas vesicle</location>
    </subcellularLocation>
</comment>
<comment type="catalytic activity">
    <reaction evidence="9">
        <text>ATP + H2O = ADP + phosphate + H(+)</text>
        <dbReference type="Rhea" id="RHEA:13065"/>
        <dbReference type="ChEBI" id="CHEBI:15377"/>
        <dbReference type="ChEBI" id="CHEBI:15378"/>
        <dbReference type="ChEBI" id="CHEBI:30616"/>
        <dbReference type="ChEBI" id="CHEBI:43474"/>
        <dbReference type="ChEBI" id="CHEBI:456216"/>
    </reaction>
</comment>
<dbReference type="PANTHER" id="PTHR42759">
    <property type="entry name" value="MOXR FAMILY PROTEIN"/>
    <property type="match status" value="1"/>
</dbReference>
<organism evidence="11 12">
    <name type="scientific">Polaromonas vacuolata</name>
    <dbReference type="NCBI Taxonomy" id="37448"/>
    <lineage>
        <taxon>Bacteria</taxon>
        <taxon>Pseudomonadati</taxon>
        <taxon>Pseudomonadota</taxon>
        <taxon>Betaproteobacteria</taxon>
        <taxon>Burkholderiales</taxon>
        <taxon>Comamonadaceae</taxon>
        <taxon>Polaromonas</taxon>
    </lineage>
</organism>
<comment type="similarity">
    <text evidence="2">Belongs to the CbbQ/NirQ/NorQ/GpvN family.</text>
</comment>
<keyword evidence="5" id="KW-0378">Hydrolase</keyword>
<keyword evidence="6" id="KW-0067">ATP-binding</keyword>
<accession>A0A6H2H9Q5</accession>
<keyword evidence="3" id="KW-0963">Cytoplasm</keyword>
<reference evidence="11 12" key="1">
    <citation type="submission" date="2020-04" db="EMBL/GenBank/DDBJ databases">
        <title>Complete genome of a Psychrophilic, Marine, Gas Vacuolate Bacterium Polaromonas vacuolata KCTC 22033T.</title>
        <authorList>
            <person name="Hwang K."/>
            <person name="Kim K.M."/>
        </authorList>
    </citation>
    <scope>NUCLEOTIDE SEQUENCE [LARGE SCALE GENOMIC DNA]</scope>
    <source>
        <strain evidence="11 12">KCTC 22033</strain>
    </source>
</reference>
<dbReference type="InterPro" id="IPR013462">
    <property type="entry name" value="Gas-vesicle_GvpN"/>
</dbReference>
<dbReference type="Proteomes" id="UP000502041">
    <property type="component" value="Chromosome"/>
</dbReference>
<feature type="domain" description="AAA+ ATPase" evidence="10">
    <location>
        <begin position="37"/>
        <end position="205"/>
    </location>
</feature>
<keyword evidence="7" id="KW-0304">Gas vesicle</keyword>
<evidence type="ECO:0000256" key="7">
    <source>
        <dbReference type="ARBA" id="ARBA00022987"/>
    </source>
</evidence>
<dbReference type="Gene3D" id="3.40.50.300">
    <property type="entry name" value="P-loop containing nucleotide triphosphate hydrolases"/>
    <property type="match status" value="1"/>
</dbReference>
<dbReference type="Pfam" id="PF07728">
    <property type="entry name" value="AAA_5"/>
    <property type="match status" value="1"/>
</dbReference>
<evidence type="ECO:0000256" key="1">
    <source>
        <dbReference type="ARBA" id="ARBA00004496"/>
    </source>
</evidence>
<sequence>MGQAENLTVLTLDKKPDFVESAFIQDIMQRAVIYIKAGYPVHLSGPAGAGKTALAMHVAAQLNRQVILIHGDDEFGSSDLVGENNGYRSTKLIDNYVHSVIKKEESVSKQWVDNRLTSACKYGYTLIYDEFTRSRPEANNVLLSVLEERLLVLPNVQVGEGYLKVHPKFNAIFTSNPEEYAGVHKTQDALIDRMITLKLDHHDAETEIAITQAKSGLPLKQAQAIVGMIREFRTIGVNNARPTIRACIMLARIVAMRGGVVDASDAMFRKMCHDVVNIDCVKVSHDSQAFGLDRLNAIIDKFCTAVVKPMLVPVPDPEIQILKQKRGRRSACA</sequence>
<dbReference type="GO" id="GO:0016887">
    <property type="term" value="F:ATP hydrolysis activity"/>
    <property type="evidence" value="ECO:0007669"/>
    <property type="project" value="InterPro"/>
</dbReference>
<dbReference type="GO" id="GO:0051116">
    <property type="term" value="F:cobaltochelatase activity"/>
    <property type="evidence" value="ECO:0007669"/>
    <property type="project" value="UniProtKB-EC"/>
</dbReference>
<evidence type="ECO:0000256" key="4">
    <source>
        <dbReference type="ARBA" id="ARBA00022741"/>
    </source>
</evidence>
<keyword evidence="11" id="KW-0436">Ligase</keyword>
<dbReference type="NCBIfam" id="TIGR02640">
    <property type="entry name" value="gas_vesic_GvpN"/>
    <property type="match status" value="1"/>
</dbReference>
<dbReference type="RefSeq" id="WP_168922288.1">
    <property type="nucleotide sequence ID" value="NZ_CP051461.1"/>
</dbReference>
<name>A0A6H2H9Q5_9BURK</name>
<dbReference type="EC" id="6.6.1.2" evidence="11"/>
<dbReference type="InterPro" id="IPR027417">
    <property type="entry name" value="P-loop_NTPase"/>
</dbReference>
<evidence type="ECO:0000256" key="6">
    <source>
        <dbReference type="ARBA" id="ARBA00022840"/>
    </source>
</evidence>
<dbReference type="PANTHER" id="PTHR42759:SF1">
    <property type="entry name" value="MAGNESIUM-CHELATASE SUBUNIT CHLD"/>
    <property type="match status" value="1"/>
</dbReference>
<dbReference type="AlphaFoldDB" id="A0A6H2H9Q5"/>
<evidence type="ECO:0000259" key="10">
    <source>
        <dbReference type="SMART" id="SM00382"/>
    </source>
</evidence>
<dbReference type="GO" id="GO:0031411">
    <property type="term" value="C:gas vesicle"/>
    <property type="evidence" value="ECO:0007669"/>
    <property type="project" value="UniProtKB-SubCell"/>
</dbReference>
<gene>
    <name evidence="11" type="primary">cobS_2</name>
    <name evidence="11" type="ORF">HC248_01916</name>
</gene>
<dbReference type="GO" id="GO:0005737">
    <property type="term" value="C:cytoplasm"/>
    <property type="evidence" value="ECO:0007669"/>
    <property type="project" value="UniProtKB-SubCell"/>
</dbReference>
<evidence type="ECO:0000313" key="11">
    <source>
        <dbReference type="EMBL" id="QJC56608.1"/>
    </source>
</evidence>
<dbReference type="GO" id="GO:0005524">
    <property type="term" value="F:ATP binding"/>
    <property type="evidence" value="ECO:0007669"/>
    <property type="project" value="UniProtKB-KW"/>
</dbReference>
<dbReference type="EMBL" id="CP051461">
    <property type="protein sequence ID" value="QJC56608.1"/>
    <property type="molecule type" value="Genomic_DNA"/>
</dbReference>
<evidence type="ECO:0000256" key="2">
    <source>
        <dbReference type="ARBA" id="ARBA00009417"/>
    </source>
</evidence>
<dbReference type="GO" id="GO:0031412">
    <property type="term" value="P:gas vesicle organization"/>
    <property type="evidence" value="ECO:0007669"/>
    <property type="project" value="InterPro"/>
</dbReference>
<keyword evidence="12" id="KW-1185">Reference proteome</keyword>